<organism evidence="4 5">
    <name type="scientific">Paenibacillus prosopidis</name>
    <dbReference type="NCBI Taxonomy" id="630520"/>
    <lineage>
        <taxon>Bacteria</taxon>
        <taxon>Bacillati</taxon>
        <taxon>Bacillota</taxon>
        <taxon>Bacilli</taxon>
        <taxon>Bacillales</taxon>
        <taxon>Paenibacillaceae</taxon>
        <taxon>Paenibacillus</taxon>
    </lineage>
</organism>
<dbReference type="EMBL" id="QPJD01000003">
    <property type="protein sequence ID" value="RCW50070.1"/>
    <property type="molecule type" value="Genomic_DNA"/>
</dbReference>
<proteinExistence type="predicted"/>
<protein>
    <submittedName>
        <fullName evidence="4">Spore germination protein YaaH</fullName>
    </submittedName>
</protein>
<keyword evidence="5" id="KW-1185">Reference proteome</keyword>
<dbReference type="OrthoDB" id="9775889at2"/>
<dbReference type="InterPro" id="IPR003646">
    <property type="entry name" value="SH3-like_bac-type"/>
</dbReference>
<dbReference type="Gene3D" id="2.30.30.40">
    <property type="entry name" value="SH3 Domains"/>
    <property type="match status" value="1"/>
</dbReference>
<dbReference type="Gene3D" id="3.20.20.80">
    <property type="entry name" value="Glycosidases"/>
    <property type="match status" value="1"/>
</dbReference>
<dbReference type="GO" id="GO:0008061">
    <property type="term" value="F:chitin binding"/>
    <property type="evidence" value="ECO:0007669"/>
    <property type="project" value="InterPro"/>
</dbReference>
<feature type="domain" description="SH3b" evidence="2">
    <location>
        <begin position="45"/>
        <end position="108"/>
    </location>
</feature>
<evidence type="ECO:0000313" key="4">
    <source>
        <dbReference type="EMBL" id="RCW50070.1"/>
    </source>
</evidence>
<dbReference type="Proteomes" id="UP000252415">
    <property type="component" value="Unassembled WGS sequence"/>
</dbReference>
<evidence type="ECO:0000259" key="3">
    <source>
        <dbReference type="PROSITE" id="PS51910"/>
    </source>
</evidence>
<dbReference type="InterPro" id="IPR017853">
    <property type="entry name" value="GH"/>
</dbReference>
<accession>A0A368W4J0</accession>
<keyword evidence="1" id="KW-0732">Signal</keyword>
<sequence length="416" mass="46476">MKIAFWRMFVVLLFAVFIWQDAPGTAGAFGSINLNGKPLQTADYVTVAKVTNVSAPVYVKALSSSAKVATLKRGDEYPVLLVSKYYYKVQLLGGKKGWIRKSNVSVRKANRYVSGWNYLGGTDKFIEVSGTAALDVVMPRWYRLRLDGLVSTSPDKRYVDWAHSKGKKVWAMLGNGFDMELTDHVLSSPANRATVISKVKDSMLANGIDGINVDFENMKMENREEFVIFIRDLKTSLSASRKLVSVDVTRENPDPNWSGSYDRAGLGKAADYVIMMGYDEYYEGRGEAGSVSSLPWVEEGLRLLLKDVPAHKVILGVPFYTREWTVPVGGGKAVSKDVFMKDTDLWISERGLTKQWDTVARQNYVEYTDSAGHHRLWVEDQTSMAARWSLVKKNSLAGIAGWAIGQESADIWSVFK</sequence>
<dbReference type="InterPro" id="IPR029070">
    <property type="entry name" value="Chitinase_insertion_sf"/>
</dbReference>
<comment type="caution">
    <text evidence="4">The sequence shown here is derived from an EMBL/GenBank/DDBJ whole genome shotgun (WGS) entry which is preliminary data.</text>
</comment>
<dbReference type="Pfam" id="PF00704">
    <property type="entry name" value="Glyco_hydro_18"/>
    <property type="match status" value="1"/>
</dbReference>
<dbReference type="PROSITE" id="PS51910">
    <property type="entry name" value="GH18_2"/>
    <property type="match status" value="1"/>
</dbReference>
<reference evidence="4 5" key="1">
    <citation type="submission" date="2018-07" db="EMBL/GenBank/DDBJ databases">
        <title>Genomic Encyclopedia of Type Strains, Phase III (KMG-III): the genomes of soil and plant-associated and newly described type strains.</title>
        <authorList>
            <person name="Whitman W."/>
        </authorList>
    </citation>
    <scope>NUCLEOTIDE SEQUENCE [LARGE SCALE GENOMIC DNA]</scope>
    <source>
        <strain evidence="4 5">CECT 7506</strain>
    </source>
</reference>
<dbReference type="SMART" id="SM00636">
    <property type="entry name" value="Glyco_18"/>
    <property type="match status" value="1"/>
</dbReference>
<dbReference type="InterPro" id="IPR011583">
    <property type="entry name" value="Chitinase_II/V-like_cat"/>
</dbReference>
<feature type="chain" id="PRO_5017050029" evidence="1">
    <location>
        <begin position="29"/>
        <end position="416"/>
    </location>
</feature>
<feature type="signal peptide" evidence="1">
    <location>
        <begin position="1"/>
        <end position="28"/>
    </location>
</feature>
<dbReference type="SMART" id="SM00287">
    <property type="entry name" value="SH3b"/>
    <property type="match status" value="1"/>
</dbReference>
<dbReference type="PANTHER" id="PTHR46066:SF2">
    <property type="entry name" value="CHITINASE DOMAIN-CONTAINING PROTEIN 1"/>
    <property type="match status" value="1"/>
</dbReference>
<evidence type="ECO:0000313" key="5">
    <source>
        <dbReference type="Proteomes" id="UP000252415"/>
    </source>
</evidence>
<dbReference type="InterPro" id="IPR001223">
    <property type="entry name" value="Glyco_hydro18_cat"/>
</dbReference>
<dbReference type="GO" id="GO:0005975">
    <property type="term" value="P:carbohydrate metabolic process"/>
    <property type="evidence" value="ECO:0007669"/>
    <property type="project" value="InterPro"/>
</dbReference>
<dbReference type="Gene3D" id="3.10.50.10">
    <property type="match status" value="1"/>
</dbReference>
<evidence type="ECO:0000259" key="2">
    <source>
        <dbReference type="PROSITE" id="PS51781"/>
    </source>
</evidence>
<dbReference type="SUPFAM" id="SSF51445">
    <property type="entry name" value="(Trans)glycosidases"/>
    <property type="match status" value="1"/>
</dbReference>
<feature type="domain" description="GH18" evidence="3">
    <location>
        <begin position="107"/>
        <end position="416"/>
    </location>
</feature>
<dbReference type="PANTHER" id="PTHR46066">
    <property type="entry name" value="CHITINASE DOMAIN-CONTAINING PROTEIN 1 FAMILY MEMBER"/>
    <property type="match status" value="1"/>
</dbReference>
<dbReference type="PROSITE" id="PS51781">
    <property type="entry name" value="SH3B"/>
    <property type="match status" value="1"/>
</dbReference>
<evidence type="ECO:0000256" key="1">
    <source>
        <dbReference type="SAM" id="SignalP"/>
    </source>
</evidence>
<dbReference type="AlphaFoldDB" id="A0A368W4J0"/>
<name>A0A368W4J0_9BACL</name>
<gene>
    <name evidence="4" type="ORF">DFP97_10387</name>
</gene>
<dbReference type="RefSeq" id="WP_114378933.1">
    <property type="nucleotide sequence ID" value="NZ_QPJD01000003.1"/>
</dbReference>